<comment type="caution">
    <text evidence="13">The sequence shown here is derived from an EMBL/GenBank/DDBJ whole genome shotgun (WGS) entry which is preliminary data.</text>
</comment>
<organism evidence="13 14">
    <name type="scientific">Schistosoma haematobium</name>
    <name type="common">Blood fluke</name>
    <dbReference type="NCBI Taxonomy" id="6185"/>
    <lineage>
        <taxon>Eukaryota</taxon>
        <taxon>Metazoa</taxon>
        <taxon>Spiralia</taxon>
        <taxon>Lophotrochozoa</taxon>
        <taxon>Platyhelminthes</taxon>
        <taxon>Trematoda</taxon>
        <taxon>Digenea</taxon>
        <taxon>Strigeidida</taxon>
        <taxon>Schistosomatoidea</taxon>
        <taxon>Schistosomatidae</taxon>
        <taxon>Schistosoma</taxon>
    </lineage>
</organism>
<dbReference type="InterPro" id="IPR002126">
    <property type="entry name" value="Cadherin-like_dom"/>
</dbReference>
<name>A0A922IPX2_SCHHA</name>
<dbReference type="GeneID" id="24590268"/>
<dbReference type="Gene3D" id="2.60.40.60">
    <property type="entry name" value="Cadherins"/>
    <property type="match status" value="7"/>
</dbReference>
<feature type="compositionally biased region" description="Polar residues" evidence="10">
    <location>
        <begin position="1426"/>
        <end position="1441"/>
    </location>
</feature>
<dbReference type="KEGG" id="shx:MS3_00006065"/>
<evidence type="ECO:0000256" key="8">
    <source>
        <dbReference type="ARBA" id="ARBA00023180"/>
    </source>
</evidence>
<reference evidence="13" key="3">
    <citation type="submission" date="2021-06" db="EMBL/GenBank/DDBJ databases">
        <title>Chromosome-level genome assembly for S. haematobium.</title>
        <authorList>
            <person name="Stroehlein A.J."/>
        </authorList>
    </citation>
    <scope>NUCLEOTIDE SEQUENCE</scope>
</reference>
<dbReference type="RefSeq" id="XP_051067315.1">
    <property type="nucleotide sequence ID" value="XM_051214166.1"/>
</dbReference>
<evidence type="ECO:0000256" key="7">
    <source>
        <dbReference type="ARBA" id="ARBA00023136"/>
    </source>
</evidence>
<evidence type="ECO:0000259" key="12">
    <source>
        <dbReference type="PROSITE" id="PS50268"/>
    </source>
</evidence>
<reference evidence="13" key="4">
    <citation type="journal article" date="2022" name="PLoS Pathog.">
        <title>Chromosome-level genome of Schistosoma haematobium underpins genome-wide explorations of molecular variation.</title>
        <authorList>
            <person name="Stroehlein A.J."/>
            <person name="Korhonen P.K."/>
            <person name="Lee V.V."/>
            <person name="Ralph S.A."/>
            <person name="Mentink-Kane M."/>
            <person name="You H."/>
            <person name="McManus D.P."/>
            <person name="Tchuente L.T."/>
            <person name="Stothard J.R."/>
            <person name="Kaur P."/>
            <person name="Dudchenko O."/>
            <person name="Aiden E.L."/>
            <person name="Yang B."/>
            <person name="Yang H."/>
            <person name="Emery A.M."/>
            <person name="Webster B.L."/>
            <person name="Brindley P.J."/>
            <person name="Rollinson D."/>
            <person name="Chang B.C.H."/>
            <person name="Gasser R.B."/>
            <person name="Young N.D."/>
        </authorList>
    </citation>
    <scope>NUCLEOTIDE SEQUENCE</scope>
</reference>
<comment type="subcellular location">
    <subcellularLocation>
        <location evidence="1">Membrane</location>
        <topology evidence="1">Single-pass membrane protein</topology>
    </subcellularLocation>
</comment>
<keyword evidence="4 9" id="KW-0106">Calcium</keyword>
<dbReference type="PANTHER" id="PTHR24028:SF328">
    <property type="entry name" value="CADHERIN-3"/>
    <property type="match status" value="1"/>
</dbReference>
<feature type="domain" description="Cadherin" evidence="12">
    <location>
        <begin position="906"/>
        <end position="1026"/>
    </location>
</feature>
<evidence type="ECO:0000256" key="9">
    <source>
        <dbReference type="PROSITE-ProRule" id="PRU00043"/>
    </source>
</evidence>
<dbReference type="CTD" id="24590268"/>
<dbReference type="PANTHER" id="PTHR24028">
    <property type="entry name" value="CADHERIN-87A"/>
    <property type="match status" value="1"/>
</dbReference>
<keyword evidence="2 11" id="KW-0812">Transmembrane</keyword>
<feature type="domain" description="Cadherin" evidence="12">
    <location>
        <begin position="86"/>
        <end position="219"/>
    </location>
</feature>
<gene>
    <name evidence="13" type="ORF">MS3_00006065</name>
</gene>
<reference evidence="13" key="2">
    <citation type="journal article" date="2019" name="Gigascience">
        <title>High-quality Schistosoma haematobium genome achieved by single-molecule and long-range sequencing.</title>
        <authorList>
            <person name="Stroehlein A.J."/>
            <person name="Korhonen P.K."/>
            <person name="Chong T.M."/>
            <person name="Lim Y.L."/>
            <person name="Chan K.G."/>
            <person name="Webster B."/>
            <person name="Rollinson D."/>
            <person name="Brindley P.J."/>
            <person name="Gasser R.B."/>
            <person name="Young N.D."/>
        </authorList>
    </citation>
    <scope>NUCLEOTIDE SEQUENCE</scope>
</reference>
<dbReference type="EMBL" id="AMPZ03000004">
    <property type="protein sequence ID" value="KAH9584487.1"/>
    <property type="molecule type" value="Genomic_DNA"/>
</dbReference>
<dbReference type="FunFam" id="2.60.40.60:FF:000002">
    <property type="entry name" value="Protocadherin alpha 2"/>
    <property type="match status" value="1"/>
</dbReference>
<sequence>MHLEYFTIEWILSNIIWFIIIILNHLQFYYHYFIHIQFISFIIANHLLHNNNNNNNNNHDPTIQSIHDPIIHSNDINNNNNPFIIPYYNLTYTITENQPINYFIGQINIDLLKTIKINKSSKLFPILYNSSNKINIFYKLQKSSNYITLNETTSVLVTKNFIDLETLCPYYCHGNKYYAELMINVNIWCYNNNNHNNHIISIINIKLIIIDIDDNSPIFPLNLIRPYRIQLKEVIYGIGKSIELPKAIDIDINPIYSEIVYRIDPLLPNDRLLIFNTFHLMINNDSRLLLILKHDLDYELIKEYKFYLICSSPNIQGLNYTFKSTIEDRLEIIIEVLNINDIEPIFSQTIYEIEVMENSKVNTVIYQLVATDKDINSTITYSMETNIDLNNTSKFLIKSNGQVIIKEQLDYEQCNLYNLIVRASDGEFYAFTQLLIKIIDVNDELPEFLLNPLQLIINENQPAKTLIGHLLIVDRDSPKVNGQVHCEEPSHLIRNQPILFVQESLYLNEQTLLQKEFHHNNNYSTIFSTLSSSSSSSLSYPNTETHVYQRFTLYSQNKYDRENSTDKYLAILYCWDGITNSFSNSPLSAEYDNKHVSMNSISSSKSLTATMTIVLHILDENDNEPIFDKQLYKATLKENSPINTKIIQIHATDKDIGENAQIYYSLQMNELIRPFFKIDQISGWIFNSAEIDREAQSKFKLTILAIDGGFQTLNNPLYSLLNNNTIHHTATTQLLIHILDENDNAPEFHGPRQFAIEENQPANTWTGDLQVIDRDEGLNGEVTLKLWLNENINSKSRINTTQLVTEYDLPFHLLNNGSLFTRKSLDRENQSHYCFEVIAYDNGQDKTYSTIDTICIRVLDLNDNKPYFIEIIGEYYDLNKTSMNQSLTTINSIPMNLNMTELINISHIISSVHLSINEKPGYCICIIKAFDIDEGNNALIHYNIKQHYLNRTIQTMKNITILDALKLDTTNGRLLLTKHLYQDDIGIYQFIVIVEDHGIPVQKSEKIIQLIIEDTPARGNWLLPEMIQQHNTSSSNFKYTLLEAHKIFIVILLSGMSTFIAALLMSIILCVIKPCRNIQMNSSTKWYYKSICNNNNNNVTNLYTKEFNETIFNHNNDKKGIDHIETMNNIYKFSLYNQQCEHQPQQQQQSDHLNGYTSGGNVDSSFDNISLYTNYQNQDPDQDQDHDKKLFITNDCSRIDYMKNYFIPYYNLIETDKYCNHMNTTSNQTTCTMNVNSNEQELNRNDEIQPVFIESILTPLNIIKNTFQLPEWNSLILELPQNDCQQILLNTSFDDKQLKCSLHLPQQLNSNTQLYDSSIMSIPSVSLASSNNSTVKPDLILLQCTNTLPNSSTYYIQHDRSVSLNPTSMSNTAVLLDLSTTSLRNPNSVNKRNIDCSVQNIITPIASEEQRSDSGRGASDEENSNRIHLNNKKTISPSLIHSTEHDKTAQVSVHSTKCLENFLVQ</sequence>
<dbReference type="CDD" id="cd11304">
    <property type="entry name" value="Cadherin_repeat"/>
    <property type="match status" value="5"/>
</dbReference>
<dbReference type="GO" id="GO:0007156">
    <property type="term" value="P:homophilic cell adhesion via plasma membrane adhesion molecules"/>
    <property type="evidence" value="ECO:0007669"/>
    <property type="project" value="InterPro"/>
</dbReference>
<feature type="region of interest" description="Disordered" evidence="10">
    <location>
        <begin position="1405"/>
        <end position="1447"/>
    </location>
</feature>
<dbReference type="GO" id="GO:0005886">
    <property type="term" value="C:plasma membrane"/>
    <property type="evidence" value="ECO:0007669"/>
    <property type="project" value="InterPro"/>
</dbReference>
<reference evidence="13" key="1">
    <citation type="journal article" date="2012" name="Nat. Genet.">
        <title>Whole-genome sequence of Schistosoma haematobium.</title>
        <authorList>
            <person name="Young N.D."/>
            <person name="Jex A.R."/>
            <person name="Li B."/>
            <person name="Liu S."/>
            <person name="Yang L."/>
            <person name="Xiong Z."/>
            <person name="Li Y."/>
            <person name="Cantacessi C."/>
            <person name="Hall R.S."/>
            <person name="Xu X."/>
            <person name="Chen F."/>
            <person name="Wu X."/>
            <person name="Zerlotini A."/>
            <person name="Oliveira G."/>
            <person name="Hofmann A."/>
            <person name="Zhang G."/>
            <person name="Fang X."/>
            <person name="Kang Y."/>
            <person name="Campbell B.E."/>
            <person name="Loukas A."/>
            <person name="Ranganathan S."/>
            <person name="Rollinson D."/>
            <person name="Rinaldi G."/>
            <person name="Brindley P.J."/>
            <person name="Yang H."/>
            <person name="Wang J."/>
            <person name="Wang J."/>
            <person name="Gasser R.B."/>
        </authorList>
    </citation>
    <scope>NUCLEOTIDE SEQUENCE</scope>
</reference>
<keyword evidence="7 11" id="KW-0472">Membrane</keyword>
<feature type="domain" description="Cadherin" evidence="12">
    <location>
        <begin position="347"/>
        <end position="448"/>
    </location>
</feature>
<keyword evidence="5" id="KW-0130">Cell adhesion</keyword>
<evidence type="ECO:0000256" key="1">
    <source>
        <dbReference type="ARBA" id="ARBA00004167"/>
    </source>
</evidence>
<dbReference type="FunFam" id="2.60.40.60:FF:000020">
    <property type="entry name" value="Dachsous cadherin-related 1b"/>
    <property type="match status" value="1"/>
</dbReference>
<evidence type="ECO:0000256" key="4">
    <source>
        <dbReference type="ARBA" id="ARBA00022837"/>
    </source>
</evidence>
<evidence type="ECO:0000256" key="5">
    <source>
        <dbReference type="ARBA" id="ARBA00022889"/>
    </source>
</evidence>
<dbReference type="SMART" id="SM00112">
    <property type="entry name" value="CA"/>
    <property type="match status" value="5"/>
</dbReference>
<evidence type="ECO:0000256" key="6">
    <source>
        <dbReference type="ARBA" id="ARBA00022989"/>
    </source>
</evidence>
<dbReference type="SUPFAM" id="SSF49313">
    <property type="entry name" value="Cadherin-like"/>
    <property type="match status" value="6"/>
</dbReference>
<dbReference type="InterPro" id="IPR050174">
    <property type="entry name" value="Protocadherin/Cadherin-CA"/>
</dbReference>
<feature type="transmembrane region" description="Helical" evidence="11">
    <location>
        <begin position="1047"/>
        <end position="1072"/>
    </location>
</feature>
<feature type="domain" description="Cadherin" evidence="12">
    <location>
        <begin position="247"/>
        <end position="346"/>
    </location>
</feature>
<evidence type="ECO:0000256" key="2">
    <source>
        <dbReference type="ARBA" id="ARBA00022692"/>
    </source>
</evidence>
<accession>A0A922IPX2</accession>
<feature type="domain" description="Cadherin" evidence="12">
    <location>
        <begin position="628"/>
        <end position="748"/>
    </location>
</feature>
<dbReference type="Proteomes" id="UP000471633">
    <property type="component" value="Unassembled WGS sequence"/>
</dbReference>
<keyword evidence="6 11" id="KW-1133">Transmembrane helix</keyword>
<dbReference type="InterPro" id="IPR020894">
    <property type="entry name" value="Cadherin_CS"/>
</dbReference>
<dbReference type="PROSITE" id="PS50268">
    <property type="entry name" value="CADHERIN_2"/>
    <property type="match status" value="7"/>
</dbReference>
<evidence type="ECO:0000313" key="13">
    <source>
        <dbReference type="EMBL" id="KAH9584487.1"/>
    </source>
</evidence>
<evidence type="ECO:0000313" key="14">
    <source>
        <dbReference type="Proteomes" id="UP000471633"/>
    </source>
</evidence>
<protein>
    <recommendedName>
        <fullName evidence="12">Cadherin domain-containing protein</fullName>
    </recommendedName>
</protein>
<evidence type="ECO:0000256" key="10">
    <source>
        <dbReference type="SAM" id="MobiDB-lite"/>
    </source>
</evidence>
<feature type="transmembrane region" description="Helical" evidence="11">
    <location>
        <begin position="6"/>
        <end position="23"/>
    </location>
</feature>
<dbReference type="InterPro" id="IPR015919">
    <property type="entry name" value="Cadherin-like_sf"/>
</dbReference>
<evidence type="ECO:0000256" key="11">
    <source>
        <dbReference type="SAM" id="Phobius"/>
    </source>
</evidence>
<proteinExistence type="predicted"/>
<keyword evidence="3" id="KW-0677">Repeat</keyword>
<dbReference type="PRINTS" id="PR00205">
    <property type="entry name" value="CADHERIN"/>
</dbReference>
<dbReference type="Pfam" id="PF00028">
    <property type="entry name" value="Cadherin"/>
    <property type="match status" value="3"/>
</dbReference>
<feature type="domain" description="Cadherin" evidence="12">
    <location>
        <begin position="748"/>
        <end position="868"/>
    </location>
</feature>
<evidence type="ECO:0000256" key="3">
    <source>
        <dbReference type="ARBA" id="ARBA00022737"/>
    </source>
</evidence>
<keyword evidence="14" id="KW-1185">Reference proteome</keyword>
<keyword evidence="8" id="KW-0325">Glycoprotein</keyword>
<feature type="domain" description="Cadherin" evidence="12">
    <location>
        <begin position="449"/>
        <end position="627"/>
    </location>
</feature>
<dbReference type="PROSITE" id="PS00232">
    <property type="entry name" value="CADHERIN_1"/>
    <property type="match status" value="3"/>
</dbReference>
<dbReference type="GO" id="GO:0005509">
    <property type="term" value="F:calcium ion binding"/>
    <property type="evidence" value="ECO:0007669"/>
    <property type="project" value="UniProtKB-UniRule"/>
</dbReference>